<evidence type="ECO:0000313" key="5">
    <source>
        <dbReference type="Proteomes" id="UP000244880"/>
    </source>
</evidence>
<feature type="domain" description="D-isomer specific 2-hydroxyacid dehydrogenase NAD-binding" evidence="3">
    <location>
        <begin position="129"/>
        <end position="274"/>
    </location>
</feature>
<dbReference type="Gene3D" id="3.40.50.720">
    <property type="entry name" value="NAD(P)-binding Rossmann-like Domain"/>
    <property type="match status" value="2"/>
</dbReference>
<evidence type="ECO:0000259" key="3">
    <source>
        <dbReference type="Pfam" id="PF02826"/>
    </source>
</evidence>
<dbReference type="InterPro" id="IPR029753">
    <property type="entry name" value="D-isomer_DH_CS"/>
</dbReference>
<protein>
    <submittedName>
        <fullName evidence="4">Glyoxylate/hydroxypyruvate reductase A</fullName>
        <ecNumber evidence="4">1.1.1.79</ecNumber>
    </submittedName>
</protein>
<evidence type="ECO:0000313" key="4">
    <source>
        <dbReference type="EMBL" id="SPH27419.1"/>
    </source>
</evidence>
<evidence type="ECO:0000256" key="2">
    <source>
        <dbReference type="ARBA" id="ARBA00023027"/>
    </source>
</evidence>
<dbReference type="GO" id="GO:0030267">
    <property type="term" value="F:glyoxylate reductase (NADPH) activity"/>
    <property type="evidence" value="ECO:0007669"/>
    <property type="project" value="UniProtKB-EC"/>
</dbReference>
<sequence length="309" mass="33524">MINILFAARPERWPAYEAPLKTALADAGVSAHISPDIAPQDVDYIVYAPNSDLKDFTPFTRAKAVMNLWAGVEGIVGNETLKIPLTRMVDPGLTQGMVEWVLGHAMRFHLGMDAHIHASPGTWDPVPPPLTWDRRVTVLGLGELGAACATQLAQVGFNVTGWSRSQKDIDGITCLSGANGLTQALERADICVLLLPDTAATTNTLNAQTLAIMPKNACIINPGRGPLIDDDALLQALDSGHIGHAVLDVFRQEPLPKDHPYWTQRNVLVTPHIASETRPKYSALTIAENISRCERGDPLLHVVDRSLGY</sequence>
<dbReference type="PANTHER" id="PTHR43333:SF1">
    <property type="entry name" value="D-ISOMER SPECIFIC 2-HYDROXYACID DEHYDROGENASE NAD-BINDING DOMAIN-CONTAINING PROTEIN"/>
    <property type="match status" value="1"/>
</dbReference>
<keyword evidence="1 4" id="KW-0560">Oxidoreductase</keyword>
<keyword evidence="2" id="KW-0520">NAD</keyword>
<dbReference type="AlphaFoldDB" id="A0A2R8BP90"/>
<dbReference type="InterPro" id="IPR036291">
    <property type="entry name" value="NAD(P)-bd_dom_sf"/>
</dbReference>
<dbReference type="EMBL" id="OMOR01000002">
    <property type="protein sequence ID" value="SPH27419.1"/>
    <property type="molecule type" value="Genomic_DNA"/>
</dbReference>
<dbReference type="InterPro" id="IPR006140">
    <property type="entry name" value="D-isomer_DH_NAD-bd"/>
</dbReference>
<dbReference type="PANTHER" id="PTHR43333">
    <property type="entry name" value="2-HACID_DH_C DOMAIN-CONTAINING PROTEIN"/>
    <property type="match status" value="1"/>
</dbReference>
<dbReference type="PROSITE" id="PS00671">
    <property type="entry name" value="D_2_HYDROXYACID_DH_3"/>
    <property type="match status" value="1"/>
</dbReference>
<keyword evidence="5" id="KW-1185">Reference proteome</keyword>
<dbReference type="RefSeq" id="WP_108830359.1">
    <property type="nucleotide sequence ID" value="NZ_OMOR01000002.1"/>
</dbReference>
<keyword evidence="4" id="KW-0670">Pyruvate</keyword>
<gene>
    <name evidence="4" type="primary">ghrA</name>
    <name evidence="4" type="ORF">ASD8599_03885</name>
</gene>
<name>A0A2R8BP90_9RHOB</name>
<evidence type="ECO:0000256" key="1">
    <source>
        <dbReference type="ARBA" id="ARBA00023002"/>
    </source>
</evidence>
<dbReference type="Proteomes" id="UP000244880">
    <property type="component" value="Unassembled WGS sequence"/>
</dbReference>
<dbReference type="Pfam" id="PF02826">
    <property type="entry name" value="2-Hacid_dh_C"/>
    <property type="match status" value="1"/>
</dbReference>
<dbReference type="EC" id="1.1.1.79" evidence="4"/>
<organism evidence="4 5">
    <name type="scientific">Ascidiaceihabitans donghaensis</name>
    <dbReference type="NCBI Taxonomy" id="1510460"/>
    <lineage>
        <taxon>Bacteria</taxon>
        <taxon>Pseudomonadati</taxon>
        <taxon>Pseudomonadota</taxon>
        <taxon>Alphaproteobacteria</taxon>
        <taxon>Rhodobacterales</taxon>
        <taxon>Paracoccaceae</taxon>
        <taxon>Ascidiaceihabitans</taxon>
    </lineage>
</organism>
<reference evidence="4 5" key="1">
    <citation type="submission" date="2018-03" db="EMBL/GenBank/DDBJ databases">
        <authorList>
            <person name="Keele B.F."/>
        </authorList>
    </citation>
    <scope>NUCLEOTIDE SEQUENCE [LARGE SCALE GENOMIC DNA]</scope>
    <source>
        <strain evidence="4 5">CECT 8599</strain>
    </source>
</reference>
<accession>A0A2R8BP90</accession>
<dbReference type="CDD" id="cd12164">
    <property type="entry name" value="GDH_like_2"/>
    <property type="match status" value="1"/>
</dbReference>
<dbReference type="OrthoDB" id="9787219at2"/>
<dbReference type="GO" id="GO:0051287">
    <property type="term" value="F:NAD binding"/>
    <property type="evidence" value="ECO:0007669"/>
    <property type="project" value="InterPro"/>
</dbReference>
<proteinExistence type="predicted"/>
<dbReference type="SUPFAM" id="SSF51735">
    <property type="entry name" value="NAD(P)-binding Rossmann-fold domains"/>
    <property type="match status" value="1"/>
</dbReference>